<evidence type="ECO:0000256" key="3">
    <source>
        <dbReference type="ARBA" id="ARBA00044878"/>
    </source>
</evidence>
<comment type="function">
    <text evidence="17">Lysosomal dipeptide uniporter that selectively exports lysine, arginine or histidine-containing dipeptides with a net positive charge from the lysosome lumen into the cytosol. Could play a role in a specific type of protein O-glycosylation indirectly regulating macrophages migration and tissue invasion. Also essential for liver homeostasis.</text>
</comment>
<comment type="catalytic activity">
    <reaction evidence="7">
        <text>L-alpha-aminoacyl-L-lysine(out) = L-alpha-aminoacyl-L-lysine(in)</text>
        <dbReference type="Rhea" id="RHEA:79383"/>
        <dbReference type="ChEBI" id="CHEBI:229966"/>
    </reaction>
</comment>
<feature type="transmembrane region" description="Helical" evidence="19">
    <location>
        <begin position="217"/>
        <end position="244"/>
    </location>
</feature>
<evidence type="ECO:0000256" key="13">
    <source>
        <dbReference type="ARBA" id="ARBA00044919"/>
    </source>
</evidence>
<evidence type="ECO:0000256" key="10">
    <source>
        <dbReference type="ARBA" id="ARBA00044900"/>
    </source>
</evidence>
<evidence type="ECO:0000256" key="9">
    <source>
        <dbReference type="ARBA" id="ARBA00044899"/>
    </source>
</evidence>
<dbReference type="Proteomes" id="UP000789739">
    <property type="component" value="Unassembled WGS sequence"/>
</dbReference>
<dbReference type="Pfam" id="PF07690">
    <property type="entry name" value="MFS_1"/>
    <property type="match status" value="1"/>
</dbReference>
<feature type="transmembrane region" description="Helical" evidence="19">
    <location>
        <begin position="256"/>
        <end position="276"/>
    </location>
</feature>
<reference evidence="20" key="1">
    <citation type="submission" date="2021-06" db="EMBL/GenBank/DDBJ databases">
        <authorList>
            <person name="Kallberg Y."/>
            <person name="Tangrot J."/>
            <person name="Rosling A."/>
        </authorList>
    </citation>
    <scope>NUCLEOTIDE SEQUENCE</scope>
    <source>
        <strain evidence="20">BR232B</strain>
    </source>
</reference>
<dbReference type="GO" id="GO:0016020">
    <property type="term" value="C:membrane"/>
    <property type="evidence" value="ECO:0007669"/>
    <property type="project" value="UniProtKB-SubCell"/>
</dbReference>
<feature type="transmembrane region" description="Helical" evidence="19">
    <location>
        <begin position="559"/>
        <end position="582"/>
    </location>
</feature>
<evidence type="ECO:0000256" key="5">
    <source>
        <dbReference type="ARBA" id="ARBA00044884"/>
    </source>
</evidence>
<dbReference type="Gene3D" id="1.20.1250.20">
    <property type="entry name" value="MFS general substrate transporter like domains"/>
    <property type="match status" value="1"/>
</dbReference>
<dbReference type="PANTHER" id="PTHR23512">
    <property type="entry name" value="MAJOR FACILITATOR SUPERFAMILY DOMAIN-CONTAINING PROTEIN 1"/>
    <property type="match status" value="1"/>
</dbReference>
<name>A0A9N9F752_9GLOM</name>
<feature type="transmembrane region" description="Helical" evidence="19">
    <location>
        <begin position="479"/>
        <end position="499"/>
    </location>
</feature>
<keyword evidence="19" id="KW-1133">Transmembrane helix</keyword>
<dbReference type="SUPFAM" id="SSF103473">
    <property type="entry name" value="MFS general substrate transporter"/>
    <property type="match status" value="1"/>
</dbReference>
<comment type="catalytic activity">
    <reaction evidence="4">
        <text>L-alpha-aminoacyl-L-arginine(out) = L-alpha-aminoacyl-L-arginine(in)</text>
        <dbReference type="Rhea" id="RHEA:79367"/>
        <dbReference type="ChEBI" id="CHEBI:229968"/>
    </reaction>
</comment>
<feature type="transmembrane region" description="Helical" evidence="19">
    <location>
        <begin position="93"/>
        <end position="113"/>
    </location>
</feature>
<comment type="catalytic activity">
    <reaction evidence="6">
        <text>L-lysyl-L-alpha-amino acid(out) = L-lysyl-L-alpha-amino acid(in)</text>
        <dbReference type="Rhea" id="RHEA:79387"/>
        <dbReference type="ChEBI" id="CHEBI:229965"/>
    </reaction>
</comment>
<evidence type="ECO:0000256" key="19">
    <source>
        <dbReference type="SAM" id="Phobius"/>
    </source>
</evidence>
<dbReference type="AlphaFoldDB" id="A0A9N9F752"/>
<comment type="caution">
    <text evidence="20">The sequence shown here is derived from an EMBL/GenBank/DDBJ whole genome shotgun (WGS) entry which is preliminary data.</text>
</comment>
<dbReference type="EMBL" id="CAJVPI010000285">
    <property type="protein sequence ID" value="CAG8513525.1"/>
    <property type="molecule type" value="Genomic_DNA"/>
</dbReference>
<dbReference type="InterPro" id="IPR052187">
    <property type="entry name" value="MFSD1"/>
</dbReference>
<evidence type="ECO:0000256" key="7">
    <source>
        <dbReference type="ARBA" id="ARBA00044893"/>
    </source>
</evidence>
<comment type="catalytic activity">
    <reaction evidence="12">
        <text>L-histidyl-L-alpha-amino acid(out) = L-histidyl-L-alpha-amino acid(in)</text>
        <dbReference type="Rhea" id="RHEA:79379"/>
        <dbReference type="ChEBI" id="CHEBI:229964"/>
    </reaction>
</comment>
<protein>
    <recommendedName>
        <fullName evidence="15">Lysosomal dipeptide transporter MFSD1</fullName>
    </recommendedName>
    <alternativeName>
        <fullName evidence="16">Major facilitator superfamily domain-containing protein 1</fullName>
    </alternativeName>
</protein>
<feature type="transmembrane region" description="Helical" evidence="19">
    <location>
        <begin position="185"/>
        <end position="205"/>
    </location>
</feature>
<comment type="subcellular location">
    <subcellularLocation>
        <location evidence="1">Membrane</location>
        <topology evidence="1">Multi-pass membrane protein</topology>
    </subcellularLocation>
</comment>
<feature type="transmembrane region" description="Helical" evidence="19">
    <location>
        <begin position="374"/>
        <end position="397"/>
    </location>
</feature>
<comment type="catalytic activity">
    <reaction evidence="14">
        <text>L-lysyl-glycine(out) = L-lysyl-glycine(in)</text>
        <dbReference type="Rhea" id="RHEA:79407"/>
        <dbReference type="ChEBI" id="CHEBI:191202"/>
    </reaction>
</comment>
<comment type="catalytic activity">
    <reaction evidence="11">
        <text>L-arginyl-glycine(out) = L-arginyl-glycine(in)</text>
        <dbReference type="Rhea" id="RHEA:79391"/>
        <dbReference type="ChEBI" id="CHEBI:229955"/>
    </reaction>
</comment>
<keyword evidence="21" id="KW-1185">Reference proteome</keyword>
<evidence type="ECO:0000256" key="8">
    <source>
        <dbReference type="ARBA" id="ARBA00044898"/>
    </source>
</evidence>
<keyword evidence="19" id="KW-0472">Membrane</keyword>
<comment type="catalytic activity">
    <reaction evidence="3">
        <text>L-histidyl-glycine(out) = L-histidyl-glycine(in)</text>
        <dbReference type="Rhea" id="RHEA:79395"/>
        <dbReference type="ChEBI" id="CHEBI:229957"/>
    </reaction>
</comment>
<comment type="catalytic activity">
    <reaction evidence="10">
        <text>L-lysyl-L-lysine(out) = L-lysyl-L-lysine(in)</text>
        <dbReference type="Rhea" id="RHEA:79403"/>
        <dbReference type="ChEBI" id="CHEBI:229956"/>
    </reaction>
</comment>
<evidence type="ECO:0000256" key="17">
    <source>
        <dbReference type="ARBA" id="ARBA00045709"/>
    </source>
</evidence>
<evidence type="ECO:0000256" key="15">
    <source>
        <dbReference type="ARBA" id="ARBA00044985"/>
    </source>
</evidence>
<dbReference type="OrthoDB" id="424834at2759"/>
<evidence type="ECO:0000256" key="2">
    <source>
        <dbReference type="ARBA" id="ARBA00044876"/>
    </source>
</evidence>
<evidence type="ECO:0000256" key="12">
    <source>
        <dbReference type="ARBA" id="ARBA00044912"/>
    </source>
</evidence>
<feature type="transmembrane region" description="Helical" evidence="19">
    <location>
        <begin position="314"/>
        <end position="332"/>
    </location>
</feature>
<feature type="transmembrane region" description="Helical" evidence="19">
    <location>
        <begin position="161"/>
        <end position="179"/>
    </location>
</feature>
<evidence type="ECO:0000256" key="4">
    <source>
        <dbReference type="ARBA" id="ARBA00044881"/>
    </source>
</evidence>
<evidence type="ECO:0000313" key="20">
    <source>
        <dbReference type="EMBL" id="CAG8513525.1"/>
    </source>
</evidence>
<evidence type="ECO:0000256" key="16">
    <source>
        <dbReference type="ARBA" id="ARBA00045018"/>
    </source>
</evidence>
<dbReference type="PANTHER" id="PTHR23512:SF12">
    <property type="entry name" value="TRANSPORTER, PUTATIVE (AFU_ORTHOLOGUE AFUA_4G00260)-RELATED"/>
    <property type="match status" value="1"/>
</dbReference>
<dbReference type="InterPro" id="IPR011701">
    <property type="entry name" value="MFS"/>
</dbReference>
<proteinExistence type="predicted"/>
<evidence type="ECO:0000313" key="21">
    <source>
        <dbReference type="Proteomes" id="UP000789739"/>
    </source>
</evidence>
<keyword evidence="19" id="KW-0812">Transmembrane</keyword>
<sequence>MEQLNLTTIPTTVLSDTETDDEDGRFFQVDHLALASSMSTLDVREDGISPTENEDKEWLINNKRSQKVAEPNREHKRRADGLSADKMEKTLRMLAMACACTFGVGSHFSSHIIGPLKGILMERLNLTNTQFSLLIASLTLCNTVIPIVSGLLIAKVGTTNSSIVVTTVILIGMIVVTAASWSGQVWAMIVGFAVFGMGLAPLTIIQETIIVQFFQGNGLGFALASGLTVGKLASFLASITAVPLSLSGELSYRTPFIVATFTCFLSWIMNIIYLFLLRHAGNRKGQGNDGALFHKVMEKKTVHWSAIFELSNMFWWYLVVVLLFGTAMVPFIHLSSVCNKEMGQDVGKNDITREIDDIEIHNIVKHRFDQSDLIAAWDASLILLLPVAVYPFLGLFLDKHGKRCFISFALAPLTVVSLVPLLTEHVSTGLGLYKSLDNIGATLSQTVAGLVLDAHAKHINYTKSPDGIELGHENDDLGALRLFAALSFLCVVAALIFWWQDKTYENGRINSRDDGSHYHDTAKYGHLGDEDVTNGTSMMVMEDETNYSKEALSKRRKRSVIYVGLLIILLVICWGLFAVVAIKKANVHRVEPGKNSTVTAEQD</sequence>
<accession>A0A9N9F752</accession>
<comment type="catalytic activity">
    <reaction evidence="8">
        <text>L-aspartyl-L-lysine(out) = L-aspartyl-L-lysine(in)</text>
        <dbReference type="Rhea" id="RHEA:79411"/>
        <dbReference type="ChEBI" id="CHEBI:229953"/>
    </reaction>
</comment>
<evidence type="ECO:0000256" key="6">
    <source>
        <dbReference type="ARBA" id="ARBA00044891"/>
    </source>
</evidence>
<comment type="catalytic activity">
    <reaction evidence="5">
        <text>L-alpha-aminoacyl-L-histidine(out) = L-alpha-aminoacyl-L-histidine(in)</text>
        <dbReference type="Rhea" id="RHEA:79375"/>
        <dbReference type="ChEBI" id="CHEBI:229967"/>
    </reaction>
</comment>
<feature type="transmembrane region" description="Helical" evidence="19">
    <location>
        <begin position="404"/>
        <end position="423"/>
    </location>
</feature>
<evidence type="ECO:0000256" key="11">
    <source>
        <dbReference type="ARBA" id="ARBA00044903"/>
    </source>
</evidence>
<comment type="catalytic activity">
    <reaction evidence="13">
        <text>L-alanyl-L-lysine(out) = L-alanyl-L-lysine(in)</text>
        <dbReference type="Rhea" id="RHEA:79415"/>
        <dbReference type="ChEBI" id="CHEBI:192470"/>
    </reaction>
</comment>
<evidence type="ECO:0000256" key="18">
    <source>
        <dbReference type="ARBA" id="ARBA00046376"/>
    </source>
</evidence>
<comment type="catalytic activity">
    <reaction evidence="2">
        <text>L-lysyl-L-alanine(out) = L-lysyl-L-alanine(in)</text>
        <dbReference type="Rhea" id="RHEA:79399"/>
        <dbReference type="ChEBI" id="CHEBI:229954"/>
    </reaction>
</comment>
<comment type="catalytic activity">
    <reaction evidence="9">
        <text>L-arginyl-L-alpha-amino acid(out) = L-arginyl-L-alpha-amino acid(in)</text>
        <dbReference type="Rhea" id="RHEA:79371"/>
        <dbReference type="ChEBI" id="CHEBI:84315"/>
    </reaction>
</comment>
<dbReference type="GO" id="GO:0022857">
    <property type="term" value="F:transmembrane transporter activity"/>
    <property type="evidence" value="ECO:0007669"/>
    <property type="project" value="InterPro"/>
</dbReference>
<evidence type="ECO:0000256" key="14">
    <source>
        <dbReference type="ARBA" id="ARBA00044924"/>
    </source>
</evidence>
<evidence type="ECO:0000256" key="1">
    <source>
        <dbReference type="ARBA" id="ARBA00004141"/>
    </source>
</evidence>
<organism evidence="20 21">
    <name type="scientific">Paraglomus brasilianum</name>
    <dbReference type="NCBI Taxonomy" id="144538"/>
    <lineage>
        <taxon>Eukaryota</taxon>
        <taxon>Fungi</taxon>
        <taxon>Fungi incertae sedis</taxon>
        <taxon>Mucoromycota</taxon>
        <taxon>Glomeromycotina</taxon>
        <taxon>Glomeromycetes</taxon>
        <taxon>Paraglomerales</taxon>
        <taxon>Paraglomeraceae</taxon>
        <taxon>Paraglomus</taxon>
    </lineage>
</organism>
<feature type="transmembrane region" description="Helical" evidence="19">
    <location>
        <begin position="133"/>
        <end position="154"/>
    </location>
</feature>
<dbReference type="InterPro" id="IPR036259">
    <property type="entry name" value="MFS_trans_sf"/>
</dbReference>
<comment type="subunit">
    <text evidence="18">Homodimer. Interacts with lysosomal protein GLMP (via lumenal domain); the interaction starts while both proteins are still in the endoplasmic reticulum and is required for stabilization of MFSD1 in lysosomes but has no direct effect on its targeting to lysosomes or transporter activity.</text>
</comment>
<gene>
    <name evidence="20" type="ORF">PBRASI_LOCUS3242</name>
</gene>